<reference evidence="2 3" key="1">
    <citation type="journal article" date="2011" name="Int. J. Syst. Evol. Microbiol.">
        <title>Allobacillus halotolerans gen. nov., sp. nov. isolated from shrimp paste.</title>
        <authorList>
            <person name="Sheu S.Y."/>
            <person name="Arun A.B."/>
            <person name="Jiang S.R."/>
            <person name="Young C.C."/>
            <person name="Chen W.M."/>
        </authorList>
    </citation>
    <scope>NUCLEOTIDE SEQUENCE [LARGE SCALE GENOMIC DNA]</scope>
    <source>
        <strain evidence="2 3">LMG 24826</strain>
    </source>
</reference>
<dbReference type="Pfam" id="PF01814">
    <property type="entry name" value="Hemerythrin"/>
    <property type="match status" value="1"/>
</dbReference>
<keyword evidence="3" id="KW-1185">Reference proteome</keyword>
<dbReference type="Proteomes" id="UP000812672">
    <property type="component" value="Unassembled WGS sequence"/>
</dbReference>
<dbReference type="RefSeq" id="WP_144159956.1">
    <property type="nucleotide sequence ID" value="NZ_CAUPKR010000023.1"/>
</dbReference>
<evidence type="ECO:0000313" key="3">
    <source>
        <dbReference type="Proteomes" id="UP000812672"/>
    </source>
</evidence>
<protein>
    <submittedName>
        <fullName evidence="2">Hemerythrin domain-containing protein</fullName>
    </submittedName>
</protein>
<dbReference type="InterPro" id="IPR012312">
    <property type="entry name" value="Hemerythrin-like"/>
</dbReference>
<accession>A0ABS6GNW3</accession>
<evidence type="ECO:0000313" key="2">
    <source>
        <dbReference type="EMBL" id="MBU6080576.1"/>
    </source>
</evidence>
<sequence length="152" mass="17814">MKRHEALTPLSHHHHHALVVALDFKRAGTEKSSKSYKTLIEEMNEFWKEDGEPHFQDEEMILFPIYLIYAEEPDEALVKKALYQHTKIRGLVKELRSLPIKNYDKLNELGHLLDEHIRLEERELFPLIEKAVPDESLYEAKGGYHKDSVSGR</sequence>
<feature type="domain" description="Hemerythrin-like" evidence="1">
    <location>
        <begin position="12"/>
        <end position="128"/>
    </location>
</feature>
<name>A0ABS6GNW3_9BACI</name>
<dbReference type="EMBL" id="JAHLZF010000006">
    <property type="protein sequence ID" value="MBU6080576.1"/>
    <property type="molecule type" value="Genomic_DNA"/>
</dbReference>
<dbReference type="Gene3D" id="1.20.120.520">
    <property type="entry name" value="nmb1532 protein domain like"/>
    <property type="match status" value="1"/>
</dbReference>
<proteinExistence type="predicted"/>
<evidence type="ECO:0000259" key="1">
    <source>
        <dbReference type="Pfam" id="PF01814"/>
    </source>
</evidence>
<gene>
    <name evidence="2" type="ORF">KQ486_06055</name>
</gene>
<organism evidence="2 3">
    <name type="scientific">Allobacillus halotolerans</name>
    <dbReference type="NCBI Taxonomy" id="570278"/>
    <lineage>
        <taxon>Bacteria</taxon>
        <taxon>Bacillati</taxon>
        <taxon>Bacillota</taxon>
        <taxon>Bacilli</taxon>
        <taxon>Bacillales</taxon>
        <taxon>Bacillaceae</taxon>
        <taxon>Allobacillus</taxon>
    </lineage>
</organism>
<comment type="caution">
    <text evidence="2">The sequence shown here is derived from an EMBL/GenBank/DDBJ whole genome shotgun (WGS) entry which is preliminary data.</text>
</comment>